<keyword evidence="2" id="KW-1185">Reference proteome</keyword>
<name>A0A8J7Q6Z1_9BACT</name>
<protein>
    <submittedName>
        <fullName evidence="1">Uncharacterized protein</fullName>
    </submittedName>
</protein>
<comment type="caution">
    <text evidence="1">The sequence shown here is derived from an EMBL/GenBank/DDBJ whole genome shotgun (WGS) entry which is preliminary data.</text>
</comment>
<dbReference type="EMBL" id="JAFREP010000027">
    <property type="protein sequence ID" value="MBO1321712.1"/>
    <property type="molecule type" value="Genomic_DNA"/>
</dbReference>
<sequence>MDQTFIDQEDSPGDTKALLVLHDLGKFRPDFQRFLRGEIGEEPMETLPNKIFLVTDAKTLNADAKITINDLSDSTKHYLIQAAGRSYRPQRASSHRFLTHHWNSCCLLALGEYAYDDLCELHEHWVIALGARRALWKFICAVIRSLPHMAIDRLTQRWFRHKRL</sequence>
<accession>A0A8J7Q6Z1</accession>
<reference evidence="1" key="1">
    <citation type="submission" date="2021-03" db="EMBL/GenBank/DDBJ databases">
        <authorList>
            <person name="Wang G."/>
        </authorList>
    </citation>
    <scope>NUCLEOTIDE SEQUENCE</scope>
    <source>
        <strain evidence="1">KCTC 12899</strain>
    </source>
</reference>
<evidence type="ECO:0000313" key="2">
    <source>
        <dbReference type="Proteomes" id="UP000664417"/>
    </source>
</evidence>
<gene>
    <name evidence="1" type="ORF">J3U88_24750</name>
</gene>
<dbReference type="RefSeq" id="WP_207861685.1">
    <property type="nucleotide sequence ID" value="NZ_JAFREP010000027.1"/>
</dbReference>
<dbReference type="AlphaFoldDB" id="A0A8J7Q6Z1"/>
<proteinExistence type="predicted"/>
<evidence type="ECO:0000313" key="1">
    <source>
        <dbReference type="EMBL" id="MBO1321712.1"/>
    </source>
</evidence>
<dbReference type="Proteomes" id="UP000664417">
    <property type="component" value="Unassembled WGS sequence"/>
</dbReference>
<organism evidence="1 2">
    <name type="scientific">Acanthopleuribacter pedis</name>
    <dbReference type="NCBI Taxonomy" id="442870"/>
    <lineage>
        <taxon>Bacteria</taxon>
        <taxon>Pseudomonadati</taxon>
        <taxon>Acidobacteriota</taxon>
        <taxon>Holophagae</taxon>
        <taxon>Acanthopleuribacterales</taxon>
        <taxon>Acanthopleuribacteraceae</taxon>
        <taxon>Acanthopleuribacter</taxon>
    </lineage>
</organism>